<reference evidence="1 2" key="1">
    <citation type="submission" date="2023-03" db="EMBL/GenBank/DDBJ databases">
        <title>Bacillus Genome Sequencing.</title>
        <authorList>
            <person name="Dunlap C."/>
        </authorList>
    </citation>
    <scope>NUCLEOTIDE SEQUENCE [LARGE SCALE GENOMIC DNA]</scope>
    <source>
        <strain evidence="1 2">NRS-52</strain>
    </source>
</reference>
<dbReference type="RefSeq" id="WP_328276941.1">
    <property type="nucleotide sequence ID" value="NZ_JARTLD010000023.1"/>
</dbReference>
<sequence>MLKKSPGGSYFPYYYKGGEIHCLKYGSYYDDEASLFNVMRAEEAFVLSLNRAMPIWVDWYKTVISEAVLQEFVNSMERVQHRVSKLALVGLRYGDRVRLKKIWKRLGMQTPQIRFFRDPEDAKTWLIHEG</sequence>
<dbReference type="EMBL" id="JARTLD010000023">
    <property type="protein sequence ID" value="MED5017329.1"/>
    <property type="molecule type" value="Genomic_DNA"/>
</dbReference>
<evidence type="ECO:0000313" key="1">
    <source>
        <dbReference type="EMBL" id="MED5017329.1"/>
    </source>
</evidence>
<organism evidence="1 2">
    <name type="scientific">Paenibacillus chibensis</name>
    <dbReference type="NCBI Taxonomy" id="59846"/>
    <lineage>
        <taxon>Bacteria</taxon>
        <taxon>Bacillati</taxon>
        <taxon>Bacillota</taxon>
        <taxon>Bacilli</taxon>
        <taxon>Bacillales</taxon>
        <taxon>Paenibacillaceae</taxon>
        <taxon>Paenibacillus</taxon>
    </lineage>
</organism>
<evidence type="ECO:0008006" key="3">
    <source>
        <dbReference type="Google" id="ProtNLM"/>
    </source>
</evidence>
<protein>
    <recommendedName>
        <fullName evidence="3">STAS/SEC14 domain-containing protein</fullName>
    </recommendedName>
</protein>
<gene>
    <name evidence="1" type="ORF">P9847_08400</name>
</gene>
<dbReference type="Proteomes" id="UP001343257">
    <property type="component" value="Unassembled WGS sequence"/>
</dbReference>
<name>A0ABU6PSH5_9BACL</name>
<comment type="caution">
    <text evidence="1">The sequence shown here is derived from an EMBL/GenBank/DDBJ whole genome shotgun (WGS) entry which is preliminary data.</text>
</comment>
<evidence type="ECO:0000313" key="2">
    <source>
        <dbReference type="Proteomes" id="UP001343257"/>
    </source>
</evidence>
<keyword evidence="2" id="KW-1185">Reference proteome</keyword>
<accession>A0ABU6PSH5</accession>
<proteinExistence type="predicted"/>